<evidence type="ECO:0000256" key="6">
    <source>
        <dbReference type="SAM" id="Phobius"/>
    </source>
</evidence>
<evidence type="ECO:0000256" key="2">
    <source>
        <dbReference type="ARBA" id="ARBA00022475"/>
    </source>
</evidence>
<evidence type="ECO:0000256" key="5">
    <source>
        <dbReference type="ARBA" id="ARBA00023136"/>
    </source>
</evidence>
<feature type="transmembrane region" description="Helical" evidence="6">
    <location>
        <begin position="349"/>
        <end position="368"/>
    </location>
</feature>
<evidence type="ECO:0000256" key="3">
    <source>
        <dbReference type="ARBA" id="ARBA00022692"/>
    </source>
</evidence>
<sequence>MQDLLTVFPVIFTIAVALLLRRTLVALGLGIICASVILNWGSPVATFSYIVDNAISQIYQPDNWQMWHINVLAAMLLLGILTAILSRSGAIGAFADWQFSRISSQRQARFAVILVGWIVFIDGIFSCLANGNISRPLSERFGIPPGELAYLVDSTASPLTSMVPFSSWGPYVIALIAGINWLNVDPAHAFIEVASYNFYAIATLLMVMVVATTNLGFKPSTPTVIQSPAHTPVGSPWMLGLPILTLLLGSLVLMLVSGARNADELTIAAMFSHADIGAAMRDSCVIAVIVATLMSLNAGQSLQQTLGAAALGIKTMLPAITIIMFTWIIGRAIGDLNAGKIMAGYAADLLSPVVLLPGMFVLCTFIAFSTGSSWGTFAIMIPIGADIAHAIQPEFVLAAISAVMAGSVFGDHCSPISDTTVLAATASGCEPNHHVMTQLPLALLTAFMALCCFTAIGLGISLIVVLAGLIVAMIAIAAITLQRRQ</sequence>
<comment type="subcellular location">
    <subcellularLocation>
        <location evidence="1">Cell membrane</location>
        <topology evidence="1">Multi-pass membrane protein</topology>
    </subcellularLocation>
</comment>
<dbReference type="InterPro" id="IPR018461">
    <property type="entry name" value="Na/H_Antiport_NhaC-like_C"/>
</dbReference>
<dbReference type="Proteomes" id="UP000501602">
    <property type="component" value="Chromosome"/>
</dbReference>
<feature type="transmembrane region" description="Helical" evidence="6">
    <location>
        <begin position="6"/>
        <end position="24"/>
    </location>
</feature>
<feature type="transmembrane region" description="Helical" evidence="6">
    <location>
        <begin position="196"/>
        <end position="217"/>
    </location>
</feature>
<evidence type="ECO:0000256" key="4">
    <source>
        <dbReference type="ARBA" id="ARBA00022989"/>
    </source>
</evidence>
<dbReference type="PANTHER" id="PTHR43478">
    <property type="entry name" value="NA+/H+ ANTIPORTER-RELATED"/>
    <property type="match status" value="1"/>
</dbReference>
<evidence type="ECO:0000259" key="7">
    <source>
        <dbReference type="Pfam" id="PF03553"/>
    </source>
</evidence>
<dbReference type="AlphaFoldDB" id="A0A6H1UFR2"/>
<dbReference type="Pfam" id="PF03553">
    <property type="entry name" value="Na_H_antiporter"/>
    <property type="match status" value="1"/>
</dbReference>
<keyword evidence="3 6" id="KW-0812">Transmembrane</keyword>
<feature type="transmembrane region" description="Helical" evidence="6">
    <location>
        <begin position="31"/>
        <end position="51"/>
    </location>
</feature>
<reference evidence="8 9" key="1">
    <citation type="submission" date="2020-04" db="EMBL/GenBank/DDBJ databases">
        <title>Ferrimonas sp. S7 isolated from sea water.</title>
        <authorList>
            <person name="Bae S.S."/>
            <person name="Baek K."/>
        </authorList>
    </citation>
    <scope>NUCLEOTIDE SEQUENCE [LARGE SCALE GENOMIC DNA]</scope>
    <source>
        <strain evidence="8 9">S7</strain>
    </source>
</reference>
<keyword evidence="5 6" id="KW-0472">Membrane</keyword>
<feature type="transmembrane region" description="Helical" evidence="6">
    <location>
        <begin position="110"/>
        <end position="131"/>
    </location>
</feature>
<feature type="transmembrane region" description="Helical" evidence="6">
    <location>
        <begin position="168"/>
        <end position="184"/>
    </location>
</feature>
<feature type="domain" description="Na+/H+ antiporter NhaC-like C-terminal" evidence="7">
    <location>
        <begin position="162"/>
        <end position="457"/>
    </location>
</feature>
<feature type="transmembrane region" description="Helical" evidence="6">
    <location>
        <begin position="308"/>
        <end position="329"/>
    </location>
</feature>
<name>A0A6H1UFR2_9GAMM</name>
<feature type="transmembrane region" description="Helical" evidence="6">
    <location>
        <begin position="71"/>
        <end position="90"/>
    </location>
</feature>
<dbReference type="GO" id="GO:0005886">
    <property type="term" value="C:plasma membrane"/>
    <property type="evidence" value="ECO:0007669"/>
    <property type="project" value="UniProtKB-SubCell"/>
</dbReference>
<proteinExistence type="predicted"/>
<organism evidence="8 9">
    <name type="scientific">Ferrimonas lipolytica</name>
    <dbReference type="NCBI Taxonomy" id="2724191"/>
    <lineage>
        <taxon>Bacteria</taxon>
        <taxon>Pseudomonadati</taxon>
        <taxon>Pseudomonadota</taxon>
        <taxon>Gammaproteobacteria</taxon>
        <taxon>Alteromonadales</taxon>
        <taxon>Ferrimonadaceae</taxon>
        <taxon>Ferrimonas</taxon>
    </lineage>
</organism>
<keyword evidence="9" id="KW-1185">Reference proteome</keyword>
<feature type="transmembrane region" description="Helical" evidence="6">
    <location>
        <begin position="446"/>
        <end position="479"/>
    </location>
</feature>
<dbReference type="KEGG" id="fes:HER31_11425"/>
<protein>
    <submittedName>
        <fullName evidence="8">Sodium:proton antiporter</fullName>
    </submittedName>
</protein>
<accession>A0A6H1UFR2</accession>
<gene>
    <name evidence="8" type="ORF">HER31_11425</name>
</gene>
<feature type="transmembrane region" description="Helical" evidence="6">
    <location>
        <begin position="237"/>
        <end position="257"/>
    </location>
</feature>
<dbReference type="EMBL" id="CP051180">
    <property type="protein sequence ID" value="QIZ77440.1"/>
    <property type="molecule type" value="Genomic_DNA"/>
</dbReference>
<keyword evidence="4 6" id="KW-1133">Transmembrane helix</keyword>
<keyword evidence="2" id="KW-1003">Cell membrane</keyword>
<evidence type="ECO:0000313" key="8">
    <source>
        <dbReference type="EMBL" id="QIZ77440.1"/>
    </source>
</evidence>
<dbReference type="PANTHER" id="PTHR43478:SF3">
    <property type="entry name" value="LYSINE TRANSPORTER LYSW"/>
    <property type="match status" value="1"/>
</dbReference>
<evidence type="ECO:0000313" key="9">
    <source>
        <dbReference type="Proteomes" id="UP000501602"/>
    </source>
</evidence>
<evidence type="ECO:0000256" key="1">
    <source>
        <dbReference type="ARBA" id="ARBA00004651"/>
    </source>
</evidence>